<feature type="transmembrane region" description="Helical" evidence="6">
    <location>
        <begin position="177"/>
        <end position="200"/>
    </location>
</feature>
<sequence length="283" mass="32222">MNIQKFIERYKDNWFVKLFIRIEKHEALGYSAQLAYFFLLSLFPLLISVFSILPYLPIDQHHIMDFLKDFAPGETLDFIRDNLNSIFASQNSGLLSFGIIATLWAASNGMNAVIRAVNRAYEIEENRHFLIVRGMSVILTIVMIFVFFVALLIPVFGKNIGIYIFSKLGKTAEFIHVWSTIRWFISSLILFIVFSVVYTITPNRKIQCLTVLPGAIFSTVGWIASSIGFSFYVNNFGNYTLMYGSLGVIIVLIIWFYLTGAVLIIGGEINGLNEEMKRGKKCD</sequence>
<feature type="transmembrane region" description="Helical" evidence="6">
    <location>
        <begin position="135"/>
        <end position="157"/>
    </location>
</feature>
<comment type="caution">
    <text evidence="7">The sequence shown here is derived from an EMBL/GenBank/DDBJ whole genome shotgun (WGS) entry which is preliminary data.</text>
</comment>
<feature type="transmembrane region" description="Helical" evidence="6">
    <location>
        <begin position="212"/>
        <end position="233"/>
    </location>
</feature>
<keyword evidence="5 6" id="KW-0472">Membrane</keyword>
<evidence type="ECO:0000256" key="5">
    <source>
        <dbReference type="ARBA" id="ARBA00023136"/>
    </source>
</evidence>
<evidence type="ECO:0000256" key="4">
    <source>
        <dbReference type="ARBA" id="ARBA00022989"/>
    </source>
</evidence>
<evidence type="ECO:0000313" key="8">
    <source>
        <dbReference type="Proteomes" id="UP001208656"/>
    </source>
</evidence>
<keyword evidence="8" id="KW-1185">Reference proteome</keyword>
<evidence type="ECO:0000256" key="2">
    <source>
        <dbReference type="ARBA" id="ARBA00022475"/>
    </source>
</evidence>
<organism evidence="7 8">
    <name type="scientific">Pallidibacillus thermolactis</name>
    <dbReference type="NCBI Taxonomy" id="251051"/>
    <lineage>
        <taxon>Bacteria</taxon>
        <taxon>Bacillati</taxon>
        <taxon>Bacillota</taxon>
        <taxon>Bacilli</taxon>
        <taxon>Bacillales</taxon>
        <taxon>Bacillaceae</taxon>
        <taxon>Pallidibacillus</taxon>
    </lineage>
</organism>
<feature type="transmembrane region" description="Helical" evidence="6">
    <location>
        <begin position="34"/>
        <end position="56"/>
    </location>
</feature>
<feature type="transmembrane region" description="Helical" evidence="6">
    <location>
        <begin position="94"/>
        <end position="114"/>
    </location>
</feature>
<comment type="subcellular location">
    <subcellularLocation>
        <location evidence="1">Cell membrane</location>
        <topology evidence="1">Multi-pass membrane protein</topology>
    </subcellularLocation>
</comment>
<dbReference type="PIRSF" id="PIRSF035875">
    <property type="entry name" value="RNase_BN"/>
    <property type="match status" value="1"/>
</dbReference>
<dbReference type="Pfam" id="PF03631">
    <property type="entry name" value="Virul_fac_BrkB"/>
    <property type="match status" value="1"/>
</dbReference>
<evidence type="ECO:0000256" key="6">
    <source>
        <dbReference type="SAM" id="Phobius"/>
    </source>
</evidence>
<protein>
    <submittedName>
        <fullName evidence="7">YihY/virulence factor BrkB family protein</fullName>
    </submittedName>
</protein>
<dbReference type="InterPro" id="IPR017039">
    <property type="entry name" value="Virul_fac_BrkB"/>
</dbReference>
<dbReference type="RefSeq" id="WP_173659923.1">
    <property type="nucleotide sequence ID" value="NZ_JAOUSE010000023.1"/>
</dbReference>
<proteinExistence type="predicted"/>
<feature type="transmembrane region" description="Helical" evidence="6">
    <location>
        <begin position="245"/>
        <end position="267"/>
    </location>
</feature>
<keyword evidence="3 6" id="KW-0812">Transmembrane</keyword>
<evidence type="ECO:0000256" key="3">
    <source>
        <dbReference type="ARBA" id="ARBA00022692"/>
    </source>
</evidence>
<dbReference type="EMBL" id="JAOUSE010000023">
    <property type="protein sequence ID" value="MCU9594530.1"/>
    <property type="molecule type" value="Genomic_DNA"/>
</dbReference>
<keyword evidence="2" id="KW-1003">Cell membrane</keyword>
<gene>
    <name evidence="7" type="ORF">OEV82_08680</name>
</gene>
<dbReference type="PANTHER" id="PTHR30213">
    <property type="entry name" value="INNER MEMBRANE PROTEIN YHJD"/>
    <property type="match status" value="1"/>
</dbReference>
<keyword evidence="4 6" id="KW-1133">Transmembrane helix</keyword>
<name>A0ABT2WG84_9BACI</name>
<accession>A0ABT2WG84</accession>
<reference evidence="7 8" key="1">
    <citation type="submission" date="2022-10" db="EMBL/GenBank/DDBJ databases">
        <title>Description of Fervidibacillus gen. nov. in the family Fervidibacillaceae fam. nov. with two species, Fervidibacillus albus sp. nov., and Fervidibacillus halotolerans sp. nov., isolated from tidal flat sediments.</title>
        <authorList>
            <person name="Kwon K.K."/>
            <person name="Yang S.-H."/>
        </authorList>
    </citation>
    <scope>NUCLEOTIDE SEQUENCE [LARGE SCALE GENOMIC DNA]</scope>
    <source>
        <strain evidence="7 8">DSM 23332</strain>
    </source>
</reference>
<evidence type="ECO:0000256" key="1">
    <source>
        <dbReference type="ARBA" id="ARBA00004651"/>
    </source>
</evidence>
<evidence type="ECO:0000313" key="7">
    <source>
        <dbReference type="EMBL" id="MCU9594530.1"/>
    </source>
</evidence>
<dbReference type="NCBIfam" id="TIGR00765">
    <property type="entry name" value="yihY_not_rbn"/>
    <property type="match status" value="1"/>
</dbReference>
<dbReference type="Proteomes" id="UP001208656">
    <property type="component" value="Unassembled WGS sequence"/>
</dbReference>
<dbReference type="PANTHER" id="PTHR30213:SF0">
    <property type="entry name" value="UPF0761 MEMBRANE PROTEIN YIHY"/>
    <property type="match status" value="1"/>
</dbReference>